<feature type="domain" description="MucBP" evidence="3">
    <location>
        <begin position="75"/>
        <end position="136"/>
    </location>
</feature>
<dbReference type="EMBL" id="NGJT01000013">
    <property type="protein sequence ID" value="RST93098.1"/>
    <property type="molecule type" value="Genomic_DNA"/>
</dbReference>
<accession>A0A429ZH97</accession>
<feature type="domain" description="MucBP" evidence="3">
    <location>
        <begin position="375"/>
        <end position="436"/>
    </location>
</feature>
<feature type="domain" description="MucBP" evidence="3">
    <location>
        <begin position="450"/>
        <end position="511"/>
    </location>
</feature>
<keyword evidence="2" id="KW-1133">Transmembrane helix</keyword>
<dbReference type="Proteomes" id="UP000288490">
    <property type="component" value="Unassembled WGS sequence"/>
</dbReference>
<dbReference type="Pfam" id="PF06458">
    <property type="entry name" value="MucBP"/>
    <property type="match status" value="7"/>
</dbReference>
<dbReference type="InterPro" id="IPR009459">
    <property type="entry name" value="MucBP_dom"/>
</dbReference>
<organism evidence="4 5">
    <name type="scientific">Vagococcus bubulae</name>
    <dbReference type="NCBI Taxonomy" id="1977868"/>
    <lineage>
        <taxon>Bacteria</taxon>
        <taxon>Bacillati</taxon>
        <taxon>Bacillota</taxon>
        <taxon>Bacilli</taxon>
        <taxon>Lactobacillales</taxon>
        <taxon>Enterococcaceae</taxon>
        <taxon>Vagococcus</taxon>
    </lineage>
</organism>
<evidence type="ECO:0000256" key="1">
    <source>
        <dbReference type="ARBA" id="ARBA00022737"/>
    </source>
</evidence>
<protein>
    <recommendedName>
        <fullName evidence="3">MucBP domain-containing protein</fullName>
    </recommendedName>
</protein>
<dbReference type="AlphaFoldDB" id="A0A429ZH97"/>
<feature type="transmembrane region" description="Helical" evidence="2">
    <location>
        <begin position="561"/>
        <end position="579"/>
    </location>
</feature>
<evidence type="ECO:0000259" key="3">
    <source>
        <dbReference type="Pfam" id="PF06458"/>
    </source>
</evidence>
<reference evidence="4 5" key="1">
    <citation type="submission" date="2017-05" db="EMBL/GenBank/DDBJ databases">
        <title>Vagococcus spp. assemblies.</title>
        <authorList>
            <person name="Gulvik C.A."/>
        </authorList>
    </citation>
    <scope>NUCLEOTIDE SEQUENCE [LARGE SCALE GENOMIC DNA]</scope>
    <source>
        <strain evidence="4 5">SS1994</strain>
    </source>
</reference>
<feature type="domain" description="MucBP" evidence="3">
    <location>
        <begin position="150"/>
        <end position="211"/>
    </location>
</feature>
<evidence type="ECO:0000313" key="5">
    <source>
        <dbReference type="Proteomes" id="UP000288490"/>
    </source>
</evidence>
<keyword evidence="2" id="KW-0812">Transmembrane</keyword>
<name>A0A429ZH97_9ENTE</name>
<feature type="non-terminal residue" evidence="4">
    <location>
        <position position="1"/>
    </location>
</feature>
<feature type="domain" description="MucBP" evidence="3">
    <location>
        <begin position="300"/>
        <end position="361"/>
    </location>
</feature>
<dbReference type="Gene3D" id="3.10.20.320">
    <property type="entry name" value="Putative peptidoglycan bound protein (lpxtg motif)"/>
    <property type="match status" value="7"/>
</dbReference>
<gene>
    <name evidence="4" type="ORF">CBF36_07745</name>
</gene>
<keyword evidence="2" id="KW-0472">Membrane</keyword>
<keyword evidence="5" id="KW-1185">Reference proteome</keyword>
<dbReference type="RefSeq" id="WP_165865423.1">
    <property type="nucleotide sequence ID" value="NZ_NGJT01000013.1"/>
</dbReference>
<sequence>VIIKYVDEDGNEIKTSSSISGPIGSKYQTVPALIGGYTLKETPDNYKGTYTKEDIIVTYVYSLNGVVPPTQDNGKVIIKYVDEDGNEIKARDSISGPISSNYQTVPALIKGFTLKETPDNYKGTYTKEDIIVTYVYSPNGVVPPTQDNGKVIIKYVDENGNEIKARDSISGPIGSNYQTVPALIKGFTLKETPDNYKGTYTKEDIIVTYVYSPNGVVPPTQDNGKVIIKYVDEDGNEIKTSSSISGPIGSKYQTVPALIGGYTLKETPDNYKGTYTKEDIIVTYVYSPNGVVPPTQDSGNVIIKYVDEDGNEIKTSSSISGPIGSNYQTVPALIGGYTLKETPDNYKGTYTKEDIIVTYVYSPNGVVPPTQDNGKVIIKYVDEKGNNIIPSRSMVGPINSPYQTFPALINGYVLKEIPDNDIGVYTVEDIIVTYVYSPIVPNPPIQINGKVIIKYVDENGNEIKDHDTMSGPIESTYQTYPALISGYTLKEIPINDKGLYTIEDIIVTYIYSQILTEQPSDTPNNHQYDKINIIKRPISNNKISNKEKYLPKTGERLGNPSVLLIFLMIISLTFYLFVYSSKRDNK</sequence>
<comment type="caution">
    <text evidence="4">The sequence shown here is derived from an EMBL/GenBank/DDBJ whole genome shotgun (WGS) entry which is preliminary data.</text>
</comment>
<evidence type="ECO:0000256" key="2">
    <source>
        <dbReference type="SAM" id="Phobius"/>
    </source>
</evidence>
<keyword evidence="1" id="KW-0677">Repeat</keyword>
<feature type="domain" description="MucBP" evidence="3">
    <location>
        <begin position="225"/>
        <end position="286"/>
    </location>
</feature>
<proteinExistence type="predicted"/>
<feature type="domain" description="MucBP" evidence="3">
    <location>
        <begin position="1"/>
        <end position="61"/>
    </location>
</feature>
<evidence type="ECO:0000313" key="4">
    <source>
        <dbReference type="EMBL" id="RST93098.1"/>
    </source>
</evidence>